<dbReference type="Gene3D" id="1.10.443.10">
    <property type="entry name" value="Intergrase catalytic core"/>
    <property type="match status" value="1"/>
</dbReference>
<reference evidence="7 9" key="1">
    <citation type="journal article" date="2003" name="Proc. Natl. Acad. Sci. U.S.A.">
        <title>Complete genome sequence of the marine planctomycete Pirellula sp. strain 1.</title>
        <authorList>
            <person name="Gloeckner F.O."/>
            <person name="Kube M."/>
            <person name="Bauer M."/>
            <person name="Teeling H."/>
            <person name="Lombardot T."/>
            <person name="Ludwig W."/>
            <person name="Gade D."/>
            <person name="Beck A."/>
            <person name="Borzym K."/>
            <person name="Heitmann K."/>
            <person name="Rabus R."/>
            <person name="Schlesner H."/>
            <person name="Amann R."/>
            <person name="Reinhardt R."/>
        </authorList>
    </citation>
    <scope>NUCLEOTIDE SEQUENCE [LARGE SCALE GENOMIC DNA]</scope>
    <source>
        <strain evidence="7">1</strain>
        <strain evidence="9">DSM 10527 / NCIMB 13988 / SH1</strain>
    </source>
</reference>
<keyword evidence="9" id="KW-1185">Reference proteome</keyword>
<evidence type="ECO:0000259" key="5">
    <source>
        <dbReference type="PROSITE" id="PS51898"/>
    </source>
</evidence>
<dbReference type="InterPro" id="IPR044068">
    <property type="entry name" value="CB"/>
</dbReference>
<dbReference type="KEGG" id="rba:RB7388"/>
<dbReference type="PATRIC" id="fig|243090.15.peg.2975"/>
<feature type="domain" description="Tyr recombinase" evidence="5">
    <location>
        <begin position="85"/>
        <end position="269"/>
    </location>
</feature>
<dbReference type="STRING" id="243090.RB6166"/>
<keyword evidence="1" id="KW-0229">DNA integration</keyword>
<dbReference type="EnsemblBacteria" id="CAD74644">
    <property type="protein sequence ID" value="CAD74644"/>
    <property type="gene ID" value="RB6166"/>
</dbReference>
<organism evidence="7 9">
    <name type="scientific">Rhodopirellula baltica (strain DSM 10527 / NCIMB 13988 / SH1)</name>
    <dbReference type="NCBI Taxonomy" id="243090"/>
    <lineage>
        <taxon>Bacteria</taxon>
        <taxon>Pseudomonadati</taxon>
        <taxon>Planctomycetota</taxon>
        <taxon>Planctomycetia</taxon>
        <taxon>Pirellulales</taxon>
        <taxon>Pirellulaceae</taxon>
        <taxon>Rhodopirellula</taxon>
    </lineage>
</organism>
<dbReference type="Pfam" id="PF00589">
    <property type="entry name" value="Phage_integrase"/>
    <property type="match status" value="1"/>
</dbReference>
<proteinExistence type="predicted"/>
<evidence type="ECO:0000256" key="2">
    <source>
        <dbReference type="ARBA" id="ARBA00023125"/>
    </source>
</evidence>
<dbReference type="OrthoDB" id="9801717at2"/>
<dbReference type="EMBL" id="BX294143">
    <property type="protein sequence ID" value="CAD74644.1"/>
    <property type="molecule type" value="Genomic_DNA"/>
</dbReference>
<dbReference type="PROSITE" id="PS51900">
    <property type="entry name" value="CB"/>
    <property type="match status" value="1"/>
</dbReference>
<evidence type="ECO:0000313" key="8">
    <source>
        <dbReference type="EMBL" id="CAD75330.1"/>
    </source>
</evidence>
<dbReference type="eggNOG" id="COG4974">
    <property type="taxonomic scope" value="Bacteria"/>
</dbReference>
<dbReference type="PANTHER" id="PTHR30349:SF64">
    <property type="entry name" value="PROPHAGE INTEGRASE INTD-RELATED"/>
    <property type="match status" value="1"/>
</dbReference>
<evidence type="ECO:0000313" key="7">
    <source>
        <dbReference type="EMBL" id="CAD74644.1"/>
    </source>
</evidence>
<evidence type="ECO:0000313" key="9">
    <source>
        <dbReference type="Proteomes" id="UP000001025"/>
    </source>
</evidence>
<dbReference type="GO" id="GO:0009009">
    <property type="term" value="F:site-specific recombinase activity"/>
    <property type="evidence" value="ECO:0000318"/>
    <property type="project" value="GO_Central"/>
</dbReference>
<evidence type="ECO:0000256" key="3">
    <source>
        <dbReference type="ARBA" id="ARBA00023172"/>
    </source>
</evidence>
<dbReference type="EMBL" id="BX294146">
    <property type="protein sequence ID" value="CAD75330.1"/>
    <property type="molecule type" value="Genomic_DNA"/>
</dbReference>
<dbReference type="InterPro" id="IPR013762">
    <property type="entry name" value="Integrase-like_cat_sf"/>
</dbReference>
<dbReference type="Pfam" id="PF13495">
    <property type="entry name" value="Phage_int_SAM_4"/>
    <property type="match status" value="1"/>
</dbReference>
<evidence type="ECO:0000256" key="4">
    <source>
        <dbReference type="PROSITE-ProRule" id="PRU01248"/>
    </source>
</evidence>
<dbReference type="InterPro" id="IPR004107">
    <property type="entry name" value="Integrase_SAM-like_N"/>
</dbReference>
<dbReference type="EnsemblBacteria" id="CAD75330">
    <property type="protein sequence ID" value="CAD75330"/>
    <property type="gene ID" value="RB7388"/>
</dbReference>
<feature type="domain" description="Core-binding (CB)" evidence="6">
    <location>
        <begin position="1"/>
        <end position="68"/>
    </location>
</feature>
<dbReference type="SUPFAM" id="SSF56349">
    <property type="entry name" value="DNA breaking-rejoining enzymes"/>
    <property type="match status" value="1"/>
</dbReference>
<accession>Q7TTB2</accession>
<dbReference type="PROSITE" id="PS51898">
    <property type="entry name" value="TYR_RECOMBINASE"/>
    <property type="match status" value="1"/>
</dbReference>
<protein>
    <submittedName>
        <fullName evidence="7 8">Integrase/recombinase</fullName>
    </submittedName>
</protein>
<dbReference type="GO" id="GO:0003677">
    <property type="term" value="F:DNA binding"/>
    <property type="evidence" value="ECO:0007669"/>
    <property type="project" value="UniProtKB-UniRule"/>
</dbReference>
<dbReference type="GO" id="GO:0006310">
    <property type="term" value="P:DNA recombination"/>
    <property type="evidence" value="ECO:0000318"/>
    <property type="project" value="GO_Central"/>
</dbReference>
<dbReference type="KEGG" id="rba:RB6166"/>
<dbReference type="InterPro" id="IPR050090">
    <property type="entry name" value="Tyrosine_recombinase_XerCD"/>
</dbReference>
<dbReference type="AlphaFoldDB" id="Q7TTB2"/>
<sequence>MLLSGKQPSTIACYRNAIAHLAEHFACSPEKLSEAQVRQYVLLRRQQLQLGSMRPIVGALKFFFRVTVPRDWPTLQAIRFPKSNTLPMVLVPERCWQLIDATVASHLQVIFRAMYSCGLRGVDVRHLRPQDVDADRMMLRVCTTKGHRQREVPLPQATLDAFRAHWATHRNPNWLFPATQRNTPASKADQPISARTIQRGFTKVTESLGWQDSGLTPHTLRHSYATAMLDAGVNLKVLQGYLGHKNLQATEVYLHLTRLGDERARQIVAQIMNGDVAEQGLS</sequence>
<gene>
    <name evidence="8" type="primary">y4qJ</name>
    <name evidence="7" type="ordered locus">RB6166</name>
    <name evidence="8" type="ordered locus">RB7388</name>
</gene>
<dbReference type="HOGENOM" id="CLU_027562_9_5_0"/>
<keyword evidence="3" id="KW-0233">DNA recombination</keyword>
<keyword evidence="2 4" id="KW-0238">DNA-binding</keyword>
<dbReference type="InterPro" id="IPR002104">
    <property type="entry name" value="Integrase_catalytic"/>
</dbReference>
<dbReference type="PANTHER" id="PTHR30349">
    <property type="entry name" value="PHAGE INTEGRASE-RELATED"/>
    <property type="match status" value="1"/>
</dbReference>
<dbReference type="InterPro" id="IPR011010">
    <property type="entry name" value="DNA_brk_join_enz"/>
</dbReference>
<dbReference type="Proteomes" id="UP000001025">
    <property type="component" value="Chromosome"/>
</dbReference>
<evidence type="ECO:0000259" key="6">
    <source>
        <dbReference type="PROSITE" id="PS51900"/>
    </source>
</evidence>
<evidence type="ECO:0000256" key="1">
    <source>
        <dbReference type="ARBA" id="ARBA00022908"/>
    </source>
</evidence>
<dbReference type="GO" id="GO:0007059">
    <property type="term" value="P:chromosome segregation"/>
    <property type="evidence" value="ECO:0000318"/>
    <property type="project" value="GO_Central"/>
</dbReference>
<name>Q7TTB2_RHOBA</name>